<dbReference type="AlphaFoldDB" id="A0A9D7XUU6"/>
<evidence type="ECO:0000313" key="1">
    <source>
        <dbReference type="EMBL" id="MBK9984057.1"/>
    </source>
</evidence>
<name>A0A9D7XUU6_9BACT</name>
<proteinExistence type="predicted"/>
<organism evidence="1 2">
    <name type="scientific">Candidatus Opimibacter skivensis</name>
    <dbReference type="NCBI Taxonomy" id="2982028"/>
    <lineage>
        <taxon>Bacteria</taxon>
        <taxon>Pseudomonadati</taxon>
        <taxon>Bacteroidota</taxon>
        <taxon>Saprospiria</taxon>
        <taxon>Saprospirales</taxon>
        <taxon>Saprospiraceae</taxon>
        <taxon>Candidatus Opimibacter</taxon>
    </lineage>
</organism>
<protein>
    <submittedName>
        <fullName evidence="1">Uncharacterized protein</fullName>
    </submittedName>
</protein>
<dbReference type="Proteomes" id="UP000808337">
    <property type="component" value="Unassembled WGS sequence"/>
</dbReference>
<sequence>MIIKDIGIYISNGKVFEDAAAGVRFKYSTYTAFWFQTENNRVLIAAKIDNNNFEKGDFSDSKPGKPYVIEDSKVKITYNKDTRFEIVKILEILSDIQLMDAGSLKFQLQLWPINE</sequence>
<accession>A0A9D7XUU6</accession>
<comment type="caution">
    <text evidence="1">The sequence shown here is derived from an EMBL/GenBank/DDBJ whole genome shotgun (WGS) entry which is preliminary data.</text>
</comment>
<evidence type="ECO:0000313" key="2">
    <source>
        <dbReference type="Proteomes" id="UP000808337"/>
    </source>
</evidence>
<reference evidence="1 2" key="1">
    <citation type="submission" date="2020-10" db="EMBL/GenBank/DDBJ databases">
        <title>Connecting structure to function with the recovery of over 1000 high-quality activated sludge metagenome-assembled genomes encoding full-length rRNA genes using long-read sequencing.</title>
        <authorList>
            <person name="Singleton C.M."/>
            <person name="Petriglieri F."/>
            <person name="Kristensen J.M."/>
            <person name="Kirkegaard R.H."/>
            <person name="Michaelsen T.Y."/>
            <person name="Andersen M.H."/>
            <person name="Karst S.M."/>
            <person name="Dueholm M.S."/>
            <person name="Nielsen P.H."/>
            <person name="Albertsen M."/>
        </authorList>
    </citation>
    <scope>NUCLEOTIDE SEQUENCE [LARGE SCALE GENOMIC DNA]</scope>
    <source>
        <strain evidence="1">Ribe_18-Q3-R11-54_MAXAC.273</strain>
    </source>
</reference>
<gene>
    <name evidence="1" type="ORF">IPP15_17095</name>
</gene>
<dbReference type="EMBL" id="JADKGY010000029">
    <property type="protein sequence ID" value="MBK9984057.1"/>
    <property type="molecule type" value="Genomic_DNA"/>
</dbReference>